<gene>
    <name evidence="2" type="ORF">E8M12_08330</name>
</gene>
<keyword evidence="1" id="KW-0732">Signal</keyword>
<dbReference type="OrthoDB" id="9792428at2"/>
<dbReference type="EMBL" id="SWDB01000018">
    <property type="protein sequence ID" value="TKB45593.1"/>
    <property type="molecule type" value="Genomic_DNA"/>
</dbReference>
<evidence type="ECO:0008006" key="4">
    <source>
        <dbReference type="Google" id="ProtNLM"/>
    </source>
</evidence>
<feature type="signal peptide" evidence="1">
    <location>
        <begin position="1"/>
        <end position="20"/>
    </location>
</feature>
<evidence type="ECO:0000313" key="3">
    <source>
        <dbReference type="Proteomes" id="UP000307999"/>
    </source>
</evidence>
<accession>A0A4U1B599</accession>
<proteinExistence type="predicted"/>
<feature type="chain" id="PRO_5020807232" description="SGNH/GDSL hydrolase family protein" evidence="1">
    <location>
        <begin position="21"/>
        <end position="273"/>
    </location>
</feature>
<protein>
    <recommendedName>
        <fullName evidence="4">SGNH/GDSL hydrolase family protein</fullName>
    </recommendedName>
</protein>
<comment type="caution">
    <text evidence="2">The sequence shown here is derived from an EMBL/GenBank/DDBJ whole genome shotgun (WGS) entry which is preliminary data.</text>
</comment>
<dbReference type="RefSeq" id="WP_136735678.1">
    <property type="nucleotide sequence ID" value="NZ_SWDB01000018.1"/>
</dbReference>
<evidence type="ECO:0000313" key="2">
    <source>
        <dbReference type="EMBL" id="TKB45593.1"/>
    </source>
</evidence>
<name>A0A4U1B599_9GAMM</name>
<dbReference type="Gene3D" id="3.40.50.1110">
    <property type="entry name" value="SGNH hydrolase"/>
    <property type="match status" value="1"/>
</dbReference>
<sequence>MKPNLLILLLASLFSTGLYAYSEASYEKNSPDTVLFVGNSFSYFNNGVHRHYLNLLKASGNWRPGVHRSRLLTLSGGRLSEHSAGIKALINRENGKAWDIVVLQEHSTGAIGSNYQQFLLPAITRLLPEIRGIGAEPVLFMTWAYGNKPEMLNAIIAGYERVAKQHLLRIAPVGLAFAKTARHYPDISLFTADIVGFDDGQAIFSNNLKHPSMAGTYLAACVFYSLLQQTSPQGLDYNPGLSTEHITKLQNIAWSTVESYRQVGKTGSENEPE</sequence>
<reference evidence="2 3" key="1">
    <citation type="submission" date="2019-04" db="EMBL/GenBank/DDBJ databases">
        <title>Thalassotalea guangxiensis sp. nov., isolated from sediment of the coastal wetland.</title>
        <authorList>
            <person name="Zheng S."/>
            <person name="Zhang D."/>
        </authorList>
    </citation>
    <scope>NUCLEOTIDE SEQUENCE [LARGE SCALE GENOMIC DNA]</scope>
    <source>
        <strain evidence="2 3">ZS-4</strain>
    </source>
</reference>
<dbReference type="InterPro" id="IPR036514">
    <property type="entry name" value="SGNH_hydro_sf"/>
</dbReference>
<dbReference type="GO" id="GO:0016788">
    <property type="term" value="F:hydrolase activity, acting on ester bonds"/>
    <property type="evidence" value="ECO:0007669"/>
    <property type="project" value="UniProtKB-ARBA"/>
</dbReference>
<organism evidence="2 3">
    <name type="scientific">Thalassotalea mangrovi</name>
    <dbReference type="NCBI Taxonomy" id="2572245"/>
    <lineage>
        <taxon>Bacteria</taxon>
        <taxon>Pseudomonadati</taxon>
        <taxon>Pseudomonadota</taxon>
        <taxon>Gammaproteobacteria</taxon>
        <taxon>Alteromonadales</taxon>
        <taxon>Colwelliaceae</taxon>
        <taxon>Thalassotalea</taxon>
    </lineage>
</organism>
<dbReference type="Proteomes" id="UP000307999">
    <property type="component" value="Unassembled WGS sequence"/>
</dbReference>
<dbReference type="AlphaFoldDB" id="A0A4U1B599"/>
<evidence type="ECO:0000256" key="1">
    <source>
        <dbReference type="SAM" id="SignalP"/>
    </source>
</evidence>
<keyword evidence="3" id="KW-1185">Reference proteome</keyword>